<evidence type="ECO:0000313" key="2">
    <source>
        <dbReference type="EnsemblMetazoa" id="HelroP164142"/>
    </source>
</evidence>
<keyword evidence="3" id="KW-1185">Reference proteome</keyword>
<proteinExistence type="predicted"/>
<dbReference type="EMBL" id="KB097571">
    <property type="protein sequence ID" value="ESN94321.1"/>
    <property type="molecule type" value="Genomic_DNA"/>
</dbReference>
<reference evidence="2" key="3">
    <citation type="submission" date="2015-06" db="UniProtKB">
        <authorList>
            <consortium name="EnsemblMetazoa"/>
        </authorList>
    </citation>
    <scope>IDENTIFICATION</scope>
</reference>
<gene>
    <name evidence="2" type="primary">20200398</name>
    <name evidence="1" type="ORF">HELRODRAFT_164142</name>
</gene>
<dbReference type="KEGG" id="hro:HELRODRAFT_164142"/>
<dbReference type="GeneID" id="20200398"/>
<dbReference type="EnsemblMetazoa" id="HelroT164142">
    <property type="protein sequence ID" value="HelroP164142"/>
    <property type="gene ID" value="HelroG164142"/>
</dbReference>
<protein>
    <submittedName>
        <fullName evidence="1 2">Uncharacterized protein</fullName>
    </submittedName>
</protein>
<reference evidence="1 3" key="2">
    <citation type="journal article" date="2013" name="Nature">
        <title>Insights into bilaterian evolution from three spiralian genomes.</title>
        <authorList>
            <person name="Simakov O."/>
            <person name="Marletaz F."/>
            <person name="Cho S.J."/>
            <person name="Edsinger-Gonzales E."/>
            <person name="Havlak P."/>
            <person name="Hellsten U."/>
            <person name="Kuo D.H."/>
            <person name="Larsson T."/>
            <person name="Lv J."/>
            <person name="Arendt D."/>
            <person name="Savage R."/>
            <person name="Osoegawa K."/>
            <person name="de Jong P."/>
            <person name="Grimwood J."/>
            <person name="Chapman J.A."/>
            <person name="Shapiro H."/>
            <person name="Aerts A."/>
            <person name="Otillar R.P."/>
            <person name="Terry A.Y."/>
            <person name="Boore J.L."/>
            <person name="Grigoriev I.V."/>
            <person name="Lindberg D.R."/>
            <person name="Seaver E.C."/>
            <person name="Weisblat D.A."/>
            <person name="Putnam N.H."/>
            <person name="Rokhsar D.S."/>
        </authorList>
    </citation>
    <scope>NUCLEOTIDE SEQUENCE</scope>
</reference>
<dbReference type="Proteomes" id="UP000015101">
    <property type="component" value="Unassembled WGS sequence"/>
</dbReference>
<accession>T1EUZ8</accession>
<dbReference type="EMBL" id="AMQM01001558">
    <property type="status" value="NOT_ANNOTATED_CDS"/>
    <property type="molecule type" value="Genomic_DNA"/>
</dbReference>
<sequence length="133" mass="15015">MSKLFETTVIRLEALSNSFEFAVRSMSNSVTECMKELHSTMSTLDASIFECQQQVVKLNEPPMLEIMTRALWTVEQEKKDEERRSRNLIISGLELQTGSNNKDVVSSLCENHLTVKPQIAKTRVLGTPESASH</sequence>
<reference evidence="3" key="1">
    <citation type="submission" date="2012-12" db="EMBL/GenBank/DDBJ databases">
        <authorList>
            <person name="Hellsten U."/>
            <person name="Grimwood J."/>
            <person name="Chapman J.A."/>
            <person name="Shapiro H."/>
            <person name="Aerts A."/>
            <person name="Otillar R.P."/>
            <person name="Terry A.Y."/>
            <person name="Boore J.L."/>
            <person name="Simakov O."/>
            <person name="Marletaz F."/>
            <person name="Cho S.-J."/>
            <person name="Edsinger-Gonzales E."/>
            <person name="Havlak P."/>
            <person name="Kuo D.-H."/>
            <person name="Larsson T."/>
            <person name="Lv J."/>
            <person name="Arendt D."/>
            <person name="Savage R."/>
            <person name="Osoegawa K."/>
            <person name="de Jong P."/>
            <person name="Lindberg D.R."/>
            <person name="Seaver E.C."/>
            <person name="Weisblat D.A."/>
            <person name="Putnam N.H."/>
            <person name="Grigoriev I.V."/>
            <person name="Rokhsar D.S."/>
        </authorList>
    </citation>
    <scope>NUCLEOTIDE SEQUENCE</scope>
</reference>
<dbReference type="AlphaFoldDB" id="T1EUZ8"/>
<dbReference type="InParanoid" id="T1EUZ8"/>
<name>T1EUZ8_HELRO</name>
<evidence type="ECO:0000313" key="3">
    <source>
        <dbReference type="Proteomes" id="UP000015101"/>
    </source>
</evidence>
<dbReference type="HOGENOM" id="CLU_1908978_0_0_1"/>
<dbReference type="RefSeq" id="XP_009027409.1">
    <property type="nucleotide sequence ID" value="XM_009029161.1"/>
</dbReference>
<organism evidence="2 3">
    <name type="scientific">Helobdella robusta</name>
    <name type="common">Californian leech</name>
    <dbReference type="NCBI Taxonomy" id="6412"/>
    <lineage>
        <taxon>Eukaryota</taxon>
        <taxon>Metazoa</taxon>
        <taxon>Spiralia</taxon>
        <taxon>Lophotrochozoa</taxon>
        <taxon>Annelida</taxon>
        <taxon>Clitellata</taxon>
        <taxon>Hirudinea</taxon>
        <taxon>Rhynchobdellida</taxon>
        <taxon>Glossiphoniidae</taxon>
        <taxon>Helobdella</taxon>
    </lineage>
</organism>
<dbReference type="CTD" id="20200398"/>
<evidence type="ECO:0000313" key="1">
    <source>
        <dbReference type="EMBL" id="ESN94321.1"/>
    </source>
</evidence>